<organism evidence="1 2">
    <name type="scientific">Streptomyces lateritius</name>
    <dbReference type="NCBI Taxonomy" id="67313"/>
    <lineage>
        <taxon>Bacteria</taxon>
        <taxon>Bacillati</taxon>
        <taxon>Actinomycetota</taxon>
        <taxon>Actinomycetes</taxon>
        <taxon>Kitasatosporales</taxon>
        <taxon>Streptomycetaceae</taxon>
        <taxon>Streptomyces</taxon>
    </lineage>
</organism>
<dbReference type="Proteomes" id="UP001603013">
    <property type="component" value="Unassembled WGS sequence"/>
</dbReference>
<protein>
    <submittedName>
        <fullName evidence="1">Uncharacterized protein</fullName>
    </submittedName>
</protein>
<name>A0ABW6Y860_9ACTN</name>
<dbReference type="EMBL" id="JBIBSM010000003">
    <property type="protein sequence ID" value="MFF8275998.1"/>
    <property type="molecule type" value="Genomic_DNA"/>
</dbReference>
<evidence type="ECO:0000313" key="2">
    <source>
        <dbReference type="Proteomes" id="UP001603013"/>
    </source>
</evidence>
<proteinExistence type="predicted"/>
<evidence type="ECO:0000313" key="1">
    <source>
        <dbReference type="EMBL" id="MFF8275998.1"/>
    </source>
</evidence>
<keyword evidence="2" id="KW-1185">Reference proteome</keyword>
<sequence>MTSSMDRLKVLFEEIGGYQQAIDQGMLFTEARPEMYRRLLEAAILLPPGNGHIWNDYRLWVMQGWASALQNGGDAEAEPWREFLGEITEVLGPAPD</sequence>
<dbReference type="RefSeq" id="WP_391933582.1">
    <property type="nucleotide sequence ID" value="NZ_JBIBSM010000003.1"/>
</dbReference>
<comment type="caution">
    <text evidence="1">The sequence shown here is derived from an EMBL/GenBank/DDBJ whole genome shotgun (WGS) entry which is preliminary data.</text>
</comment>
<gene>
    <name evidence="1" type="ORF">ACF05T_07770</name>
</gene>
<reference evidence="1 2" key="1">
    <citation type="submission" date="2024-10" db="EMBL/GenBank/DDBJ databases">
        <title>The Natural Products Discovery Center: Release of the First 8490 Sequenced Strains for Exploring Actinobacteria Biosynthetic Diversity.</title>
        <authorList>
            <person name="Kalkreuter E."/>
            <person name="Kautsar S.A."/>
            <person name="Yang D."/>
            <person name="Bader C.D."/>
            <person name="Teijaro C.N."/>
            <person name="Fluegel L."/>
            <person name="Davis C.M."/>
            <person name="Simpson J.R."/>
            <person name="Lauterbach L."/>
            <person name="Steele A.D."/>
            <person name="Gui C."/>
            <person name="Meng S."/>
            <person name="Li G."/>
            <person name="Viehrig K."/>
            <person name="Ye F."/>
            <person name="Su P."/>
            <person name="Kiefer A.F."/>
            <person name="Nichols A."/>
            <person name="Cepeda A.J."/>
            <person name="Yan W."/>
            <person name="Fan B."/>
            <person name="Jiang Y."/>
            <person name="Adhikari A."/>
            <person name="Zheng C.-J."/>
            <person name="Schuster L."/>
            <person name="Cowan T.M."/>
            <person name="Smanski M.J."/>
            <person name="Chevrette M.G."/>
            <person name="De Carvalho L.P.S."/>
            <person name="Shen B."/>
        </authorList>
    </citation>
    <scope>NUCLEOTIDE SEQUENCE [LARGE SCALE GENOMIC DNA]</scope>
    <source>
        <strain evidence="1 2">NPDC015755</strain>
    </source>
</reference>
<accession>A0ABW6Y860</accession>